<dbReference type="SUPFAM" id="SSF53756">
    <property type="entry name" value="UDP-Glycosyltransferase/glycogen phosphorylase"/>
    <property type="match status" value="1"/>
</dbReference>
<dbReference type="InterPro" id="IPR001296">
    <property type="entry name" value="Glyco_trans_1"/>
</dbReference>
<evidence type="ECO:0000256" key="7">
    <source>
        <dbReference type="HAMAP-Rule" id="MF_00484"/>
    </source>
</evidence>
<dbReference type="Proteomes" id="UP000320813">
    <property type="component" value="Unassembled WGS sequence"/>
</dbReference>
<evidence type="ECO:0000259" key="8">
    <source>
        <dbReference type="Pfam" id="PF00534"/>
    </source>
</evidence>
<dbReference type="InterPro" id="IPR011835">
    <property type="entry name" value="GS/SS"/>
</dbReference>
<evidence type="ECO:0000313" key="11">
    <source>
        <dbReference type="Proteomes" id="UP000320813"/>
    </source>
</evidence>
<dbReference type="Pfam" id="PF08323">
    <property type="entry name" value="Glyco_transf_5"/>
    <property type="match status" value="2"/>
</dbReference>
<dbReference type="Gene3D" id="3.40.50.2000">
    <property type="entry name" value="Glycogen Phosphorylase B"/>
    <property type="match status" value="2"/>
</dbReference>
<dbReference type="EMBL" id="SGBD01000003">
    <property type="protein sequence ID" value="RZD14363.1"/>
    <property type="molecule type" value="Genomic_DNA"/>
</dbReference>
<accession>A0A519BAQ4</accession>
<dbReference type="GO" id="GO:0004373">
    <property type="term" value="F:alpha-1,4-glucan glucosyltransferase (UDP-glucose donor) activity"/>
    <property type="evidence" value="ECO:0007669"/>
    <property type="project" value="InterPro"/>
</dbReference>
<evidence type="ECO:0000256" key="6">
    <source>
        <dbReference type="ARBA" id="ARBA00023056"/>
    </source>
</evidence>
<proteinExistence type="inferred from homology"/>
<dbReference type="GO" id="GO:0009011">
    <property type="term" value="F:alpha-1,4-glucan glucosyltransferase (ADP-glucose donor) activity"/>
    <property type="evidence" value="ECO:0007669"/>
    <property type="project" value="UniProtKB-UniRule"/>
</dbReference>
<dbReference type="CDD" id="cd03791">
    <property type="entry name" value="GT5_Glycogen_synthase_DULL1-like"/>
    <property type="match status" value="1"/>
</dbReference>
<feature type="domain" description="Starch synthase catalytic" evidence="9">
    <location>
        <begin position="44"/>
        <end position="198"/>
    </location>
</feature>
<comment type="similarity">
    <text evidence="3 7">Belongs to the glycosyltransferase 1 family. Bacterial/plant glycogen synthase subfamily.</text>
</comment>
<feature type="binding site" evidence="7">
    <location>
        <position position="56"/>
    </location>
    <ligand>
        <name>ADP-alpha-D-glucose</name>
        <dbReference type="ChEBI" id="CHEBI:57498"/>
    </ligand>
</feature>
<dbReference type="Pfam" id="PF00534">
    <property type="entry name" value="Glycos_transf_1"/>
    <property type="match status" value="1"/>
</dbReference>
<dbReference type="EC" id="2.4.1.21" evidence="7"/>
<evidence type="ECO:0000256" key="5">
    <source>
        <dbReference type="ARBA" id="ARBA00022679"/>
    </source>
</evidence>
<keyword evidence="5 7" id="KW-0808">Transferase</keyword>
<dbReference type="AlphaFoldDB" id="A0A519BAQ4"/>
<protein>
    <recommendedName>
        <fullName evidence="7">Glycogen synthase</fullName>
        <ecNumber evidence="7">2.4.1.21</ecNumber>
    </recommendedName>
    <alternativeName>
        <fullName evidence="7">Starch [bacterial glycogen] synthase</fullName>
    </alternativeName>
</protein>
<comment type="catalytic activity">
    <reaction evidence="1 7">
        <text>[(1-&gt;4)-alpha-D-glucosyl](n) + ADP-alpha-D-glucose = [(1-&gt;4)-alpha-D-glucosyl](n+1) + ADP + H(+)</text>
        <dbReference type="Rhea" id="RHEA:18189"/>
        <dbReference type="Rhea" id="RHEA-COMP:9584"/>
        <dbReference type="Rhea" id="RHEA-COMP:9587"/>
        <dbReference type="ChEBI" id="CHEBI:15378"/>
        <dbReference type="ChEBI" id="CHEBI:15444"/>
        <dbReference type="ChEBI" id="CHEBI:57498"/>
        <dbReference type="ChEBI" id="CHEBI:456216"/>
        <dbReference type="EC" id="2.4.1.21"/>
    </reaction>
</comment>
<evidence type="ECO:0000256" key="1">
    <source>
        <dbReference type="ARBA" id="ARBA00001478"/>
    </source>
</evidence>
<dbReference type="PANTHER" id="PTHR45825">
    <property type="entry name" value="GRANULE-BOUND STARCH SYNTHASE 1, CHLOROPLASTIC/AMYLOPLASTIC"/>
    <property type="match status" value="1"/>
</dbReference>
<dbReference type="InterPro" id="IPR013534">
    <property type="entry name" value="Starch_synth_cat_dom"/>
</dbReference>
<reference evidence="10 11" key="1">
    <citation type="submission" date="2019-01" db="EMBL/GenBank/DDBJ databases">
        <title>Insights into ecological role of a new deltaproteobacterial order Candidatus Sinidesulfobacterales (Sva0485) by metagenomics and metatranscriptomics.</title>
        <authorList>
            <person name="Tan S."/>
            <person name="Liu J."/>
            <person name="Fang Y."/>
            <person name="Hedlund B.P."/>
            <person name="Lian Z.H."/>
            <person name="Huang L.Y."/>
            <person name="Li J.T."/>
            <person name="Huang L.N."/>
            <person name="Li W.J."/>
            <person name="Jiang H.C."/>
            <person name="Dong H.L."/>
            <person name="Shu W.S."/>
        </authorList>
    </citation>
    <scope>NUCLEOTIDE SEQUENCE [LARGE SCALE GENOMIC DNA]</scope>
    <source>
        <strain evidence="10">AP3</strain>
    </source>
</reference>
<comment type="caution">
    <text evidence="10">The sequence shown here is derived from an EMBL/GenBank/DDBJ whole genome shotgun (WGS) entry which is preliminary data.</text>
</comment>
<keyword evidence="6 7" id="KW-0320">Glycogen biosynthesis</keyword>
<evidence type="ECO:0000256" key="2">
    <source>
        <dbReference type="ARBA" id="ARBA00002764"/>
    </source>
</evidence>
<feature type="domain" description="Glycosyl transferase family 1" evidence="8">
    <location>
        <begin position="379"/>
        <end position="524"/>
    </location>
</feature>
<name>A0A519BAQ4_9DELT</name>
<dbReference type="UniPathway" id="UPA00164"/>
<evidence type="ECO:0000256" key="3">
    <source>
        <dbReference type="ARBA" id="ARBA00010281"/>
    </source>
</evidence>
<evidence type="ECO:0000259" key="9">
    <source>
        <dbReference type="Pfam" id="PF08323"/>
    </source>
</evidence>
<keyword evidence="4 7" id="KW-0328">Glycosyltransferase</keyword>
<dbReference type="PANTHER" id="PTHR45825:SF11">
    <property type="entry name" value="ALPHA AMYLASE DOMAIN-CONTAINING PROTEIN"/>
    <property type="match status" value="1"/>
</dbReference>
<dbReference type="HAMAP" id="MF_00484">
    <property type="entry name" value="Glycogen_synth"/>
    <property type="match status" value="1"/>
</dbReference>
<evidence type="ECO:0000313" key="10">
    <source>
        <dbReference type="EMBL" id="RZD14363.1"/>
    </source>
</evidence>
<organism evidence="10 11">
    <name type="scientific">Candidatus Acidulodesulfobacterium ferriphilum</name>
    <dbReference type="NCBI Taxonomy" id="2597223"/>
    <lineage>
        <taxon>Bacteria</taxon>
        <taxon>Deltaproteobacteria</taxon>
        <taxon>Candidatus Acidulodesulfobacterales</taxon>
        <taxon>Candidatus Acidulodesulfobacterium</taxon>
    </lineage>
</organism>
<evidence type="ECO:0000256" key="4">
    <source>
        <dbReference type="ARBA" id="ARBA00022676"/>
    </source>
</evidence>
<gene>
    <name evidence="7" type="primary">glgA</name>
    <name evidence="10" type="ORF">EVJ47_06770</name>
</gene>
<comment type="pathway">
    <text evidence="7">Glycan biosynthesis; glycogen biosynthesis.</text>
</comment>
<comment type="function">
    <text evidence="2 7">Synthesizes alpha-1,4-glucan chains using ADP-glucose.</text>
</comment>
<feature type="domain" description="Starch synthase catalytic" evidence="9">
    <location>
        <begin position="223"/>
        <end position="303"/>
    </location>
</feature>
<dbReference type="GO" id="GO:0005978">
    <property type="term" value="P:glycogen biosynthetic process"/>
    <property type="evidence" value="ECO:0007669"/>
    <property type="project" value="UniProtKB-UniRule"/>
</dbReference>
<sequence>MLDYRFALVPYGTREVPLELSRLRGNGGHKKDKAGNMGQFNNEIWFVGAEMAPLVKAGGLGDVMGSLPGVLLKADINVRVVIPYYKNLIPQNLIEIKESYPAGRVNFGEIPFEFGIKTGITNGGIPLILIEQNHFFNREEVYGSHGGIQGYKDNLWRFAMLAHGAAYAMRIFGIPLIIHTHDWSGGFVPAVIRQTFGDKKVRFAGAGILNAKLSKHISADGLRPAVIFTIHNLGYQGVYGIDDFYDIGIDFRYNSSSAYEHFGTLNSLKGGMLLSDFVTTVSPTYANEITTPVFGFGLDGELKNLYNDGKLKGILNGIDLDYWNPKTDNLIPHNLNLQENNYKPKDYKEWKEFKLKNKKALFSEVSLPLKIGRNGKPLPLLGIVSRFTEEKGIDIFLDSLFNWDNFPFQVIILGSGKDYIEGKALYLSEIYRDKVYSHIGKYDEALSHKIYAASDIFVMPSKFEPCGLSQMIAMRYGGVIAAGDTGGLHDTVSDIMDTNAGKPSGIFIKHLDANGVSWALNELYNIYMSNNDEIWGNLVINSANKHFGWDNSAKIYENLYYNIIK</sequence>